<dbReference type="Pfam" id="PF04972">
    <property type="entry name" value="BON"/>
    <property type="match status" value="1"/>
</dbReference>
<keyword evidence="5" id="KW-1185">Reference proteome</keyword>
<dbReference type="InterPro" id="IPR036779">
    <property type="entry name" value="LysM_dom_sf"/>
</dbReference>
<dbReference type="PROSITE" id="PS51782">
    <property type="entry name" value="LYSM"/>
    <property type="match status" value="1"/>
</dbReference>
<dbReference type="CDD" id="cd00118">
    <property type="entry name" value="LysM"/>
    <property type="match status" value="1"/>
</dbReference>
<accession>A0ABS7T6P3</accession>
<dbReference type="InterPro" id="IPR018392">
    <property type="entry name" value="LysM"/>
</dbReference>
<dbReference type="SUPFAM" id="SSF54106">
    <property type="entry name" value="LysM domain"/>
    <property type="match status" value="1"/>
</dbReference>
<proteinExistence type="predicted"/>
<dbReference type="PANTHER" id="PTHR34700">
    <property type="entry name" value="POTASSIUM BINDING PROTEIN KBP"/>
    <property type="match status" value="1"/>
</dbReference>
<gene>
    <name evidence="4" type="ORF">K6753_08375</name>
</gene>
<dbReference type="Pfam" id="PF01476">
    <property type="entry name" value="LysM"/>
    <property type="match status" value="1"/>
</dbReference>
<comment type="caution">
    <text evidence="4">The sequence shown here is derived from an EMBL/GenBank/DDBJ whole genome shotgun (WGS) entry which is preliminary data.</text>
</comment>
<dbReference type="InterPro" id="IPR007055">
    <property type="entry name" value="BON_dom"/>
</dbReference>
<dbReference type="SMART" id="SM00257">
    <property type="entry name" value="LysM"/>
    <property type="match status" value="1"/>
</dbReference>
<dbReference type="PROSITE" id="PS50914">
    <property type="entry name" value="BON"/>
    <property type="match status" value="1"/>
</dbReference>
<feature type="domain" description="LysM" evidence="3">
    <location>
        <begin position="123"/>
        <end position="172"/>
    </location>
</feature>
<feature type="region of interest" description="Disordered" evidence="1">
    <location>
        <begin position="96"/>
        <end position="121"/>
    </location>
</feature>
<evidence type="ECO:0000259" key="3">
    <source>
        <dbReference type="PROSITE" id="PS51782"/>
    </source>
</evidence>
<evidence type="ECO:0000313" key="4">
    <source>
        <dbReference type="EMBL" id="MBZ4039550.1"/>
    </source>
</evidence>
<evidence type="ECO:0000256" key="1">
    <source>
        <dbReference type="SAM" id="MobiDB-lite"/>
    </source>
</evidence>
<dbReference type="Gene3D" id="3.30.1340.30">
    <property type="match status" value="1"/>
</dbReference>
<dbReference type="EMBL" id="JAINZW010000003">
    <property type="protein sequence ID" value="MBZ4039550.1"/>
    <property type="molecule type" value="Genomic_DNA"/>
</dbReference>
<protein>
    <submittedName>
        <fullName evidence="4">LysM and BON domain-containing protein</fullName>
    </submittedName>
</protein>
<evidence type="ECO:0000313" key="5">
    <source>
        <dbReference type="Proteomes" id="UP001430954"/>
    </source>
</evidence>
<dbReference type="PANTHER" id="PTHR34700:SF8">
    <property type="entry name" value="POTASSIUM BINDING PROTEIN KBP"/>
    <property type="match status" value="1"/>
</dbReference>
<reference evidence="4 5" key="1">
    <citation type="submission" date="2021-09" db="EMBL/GenBank/DDBJ databases">
        <title>Lysobacter sp. 13A isolated from the river sediment.</title>
        <authorList>
            <person name="Liu H."/>
            <person name="Li S."/>
            <person name="Mao S."/>
        </authorList>
    </citation>
    <scope>NUCLEOTIDE SEQUENCE [LARGE SCALE GENOMIC DNA]</scope>
    <source>
        <strain evidence="4 5">13A</strain>
    </source>
</reference>
<feature type="compositionally biased region" description="Low complexity" evidence="1">
    <location>
        <begin position="96"/>
        <end position="114"/>
    </location>
</feature>
<dbReference type="Gene3D" id="3.10.350.10">
    <property type="entry name" value="LysM domain"/>
    <property type="match status" value="1"/>
</dbReference>
<sequence>MGLFDFIKDAGSKIFGKDHDRGAEGATKPLSTHLREHGIDPSGINFRFEGDTVVMEGTVRDQDTREKAVLIVGNVEGVGRVDDRLRIGPPVAEVKTAGATPAGGSAGQSHASAGSPGGEWTSKTYTVVSGDTLSGIAKKMYGDANQYPRIFEANQPMLKDPDRIYPGQVLRIPPKA</sequence>
<evidence type="ECO:0000259" key="2">
    <source>
        <dbReference type="PROSITE" id="PS50914"/>
    </source>
</evidence>
<dbReference type="Proteomes" id="UP001430954">
    <property type="component" value="Unassembled WGS sequence"/>
</dbReference>
<name>A0ABS7T6P3_9GAMM</name>
<dbReference type="InterPro" id="IPR052196">
    <property type="entry name" value="Bact_Kbp"/>
</dbReference>
<organism evidence="4 5">
    <name type="scientific">Novilysobacter selenitireducens</name>
    <dbReference type="NCBI Taxonomy" id="2872639"/>
    <lineage>
        <taxon>Bacteria</taxon>
        <taxon>Pseudomonadati</taxon>
        <taxon>Pseudomonadota</taxon>
        <taxon>Gammaproteobacteria</taxon>
        <taxon>Lysobacterales</taxon>
        <taxon>Lysobacteraceae</taxon>
        <taxon>Novilysobacter</taxon>
    </lineage>
</organism>
<feature type="domain" description="BON" evidence="2">
    <location>
        <begin position="21"/>
        <end position="89"/>
    </location>
</feature>